<evidence type="ECO:0000256" key="4">
    <source>
        <dbReference type="SAM" id="MobiDB-lite"/>
    </source>
</evidence>
<dbReference type="SMART" id="SM00320">
    <property type="entry name" value="WD40"/>
    <property type="match status" value="6"/>
</dbReference>
<keyword evidence="5" id="KW-1133">Transmembrane helix</keyword>
<dbReference type="AlphaFoldDB" id="A0A6P1VX95"/>
<dbReference type="EMBL" id="CP045997">
    <property type="protein sequence ID" value="QHV95986.1"/>
    <property type="molecule type" value="Genomic_DNA"/>
</dbReference>
<proteinExistence type="predicted"/>
<dbReference type="PROSITE" id="PS50082">
    <property type="entry name" value="WD_REPEATS_2"/>
    <property type="match status" value="4"/>
</dbReference>
<feature type="region of interest" description="Disordered" evidence="4">
    <location>
        <begin position="520"/>
        <end position="542"/>
    </location>
</feature>
<dbReference type="InterPro" id="IPR036322">
    <property type="entry name" value="WD40_repeat_dom_sf"/>
</dbReference>
<dbReference type="Gene3D" id="2.130.10.10">
    <property type="entry name" value="YVTN repeat-like/Quinoprotein amine dehydrogenase"/>
    <property type="match status" value="2"/>
</dbReference>
<reference evidence="7 8" key="1">
    <citation type="submission" date="2019-11" db="EMBL/GenBank/DDBJ databases">
        <title>Spirosoma endbachense sp. nov., isolated from a natural salt meadow.</title>
        <authorList>
            <person name="Rojas J."/>
            <person name="Ambika Manirajan B."/>
            <person name="Ratering S."/>
            <person name="Suarez C."/>
            <person name="Geissler-Plaum R."/>
            <person name="Schnell S."/>
        </authorList>
    </citation>
    <scope>NUCLEOTIDE SEQUENCE [LARGE SCALE GENOMIC DNA]</scope>
    <source>
        <strain evidence="7 8">I-24</strain>
    </source>
</reference>
<keyword evidence="8" id="KW-1185">Reference proteome</keyword>
<feature type="repeat" description="WD" evidence="3">
    <location>
        <begin position="756"/>
        <end position="789"/>
    </location>
</feature>
<dbReference type="Proteomes" id="UP000464577">
    <property type="component" value="Chromosome"/>
</dbReference>
<keyword evidence="2" id="KW-0677">Repeat</keyword>
<dbReference type="InterPro" id="IPR019775">
    <property type="entry name" value="WD40_repeat_CS"/>
</dbReference>
<evidence type="ECO:0000256" key="3">
    <source>
        <dbReference type="PROSITE-ProRule" id="PRU00221"/>
    </source>
</evidence>
<dbReference type="PROSITE" id="PS00678">
    <property type="entry name" value="WD_REPEATS_1"/>
    <property type="match status" value="1"/>
</dbReference>
<keyword evidence="5" id="KW-0812">Transmembrane</keyword>
<dbReference type="SUPFAM" id="SSF50978">
    <property type="entry name" value="WD40 repeat-like"/>
    <property type="match status" value="1"/>
</dbReference>
<dbReference type="InterPro" id="IPR050349">
    <property type="entry name" value="WD_LIS1/nudF_dynein_reg"/>
</dbReference>
<feature type="domain" description="Novel STAND NTPase 1" evidence="6">
    <location>
        <begin position="13"/>
        <end position="419"/>
    </location>
</feature>
<evidence type="ECO:0000256" key="1">
    <source>
        <dbReference type="ARBA" id="ARBA00022574"/>
    </source>
</evidence>
<evidence type="ECO:0000256" key="2">
    <source>
        <dbReference type="ARBA" id="ARBA00022737"/>
    </source>
</evidence>
<feature type="repeat" description="WD" evidence="3">
    <location>
        <begin position="933"/>
        <end position="964"/>
    </location>
</feature>
<dbReference type="SUPFAM" id="SSF52540">
    <property type="entry name" value="P-loop containing nucleoside triphosphate hydrolases"/>
    <property type="match status" value="1"/>
</dbReference>
<dbReference type="Pfam" id="PF20703">
    <property type="entry name" value="nSTAND1"/>
    <property type="match status" value="1"/>
</dbReference>
<feature type="compositionally biased region" description="Basic and acidic residues" evidence="4">
    <location>
        <begin position="520"/>
        <end position="532"/>
    </location>
</feature>
<feature type="repeat" description="WD" evidence="3">
    <location>
        <begin position="711"/>
        <end position="752"/>
    </location>
</feature>
<dbReference type="CDD" id="cd00200">
    <property type="entry name" value="WD40"/>
    <property type="match status" value="1"/>
</dbReference>
<feature type="repeat" description="WD" evidence="3">
    <location>
        <begin position="894"/>
        <end position="928"/>
    </location>
</feature>
<dbReference type="InterPro" id="IPR027417">
    <property type="entry name" value="P-loop_NTPase"/>
</dbReference>
<dbReference type="RefSeq" id="WP_162386394.1">
    <property type="nucleotide sequence ID" value="NZ_CP045997.1"/>
</dbReference>
<sequence>MVEIYNKIDYTNPFPGLRSFDHEDSYLFFGRDQHIRELRTMLHTAPLLAIVGNSGSGKSSLIKAGLIPALQRESTNWSVITLTLGGNPFQSLTAALQQYFTDQKIDISNLDIDHLLRHDPDTLTRLLPNQQKQSTLLFIDQFEEIFRYRLDDSEAATQQDDVTLFIQLLLVAIQQRDNPIFIVLTMRSDFLDYCTLYEGLTEAINTGSYLLPKMNKAEIQEVITKPIETLGAQITPSLTERLLLDTGQNAHQLPVLQHALMRIWKCWKETATPDEAIDIGHYEAIGTMANAISIHAEELYASLSSDKSRQAAEKIFKSLITLGIDDRSVINSLSINNIKAVTGLPEYLIFDIVDRFRAREASFLMPFAGTSVGQDTIISISRGRIVQLWERLLVWSQEETESAKLYKEIAKSSAQYQEGKTGLLVPPELHIALKWQKENKPTLAWAQRYDIFFERAITYLEYSKDQYEFEVQSREKRQKQDIRRTRILAVTGITLAVLAIITAIYFTLLAGEAKQARKDAESNAQNARREQQNAENQTKEAVSQSKIAKQLQEIAEQQRLLTEEQQKIAESQRQYAQEQQKLAISQQIRADKERGIAVQQKTLADIATGIASAAEKRAKAASIISDSLKVLAEKTSEREKQNAKEASRLSMLAIAQSIAIKSLQLPEKNKDSLPKLLSVVAYQLNIASGGQPNSPAIFSALSKAGDKKAIFEGHRDNVRAVAIKPGGNFIASSSDDGTVRVWQLDNNQAVTVFTPTRRSTGGFRSVAFSGDGKQLFAGNTDGRIHVWDIAQPKKGIYYSTTPSPIFDLLPYKDGSQLVSVSTSGNVRIWKITDKGLDSLAHISTGYKLYAAQLSPDGTHLVCGSDNGRLVAINLADRTKAPVVTSRPELRGNRVSALAFSSDGKSLVTGSLSGEVLLWNFSNNRISGLVSFLPGAHVASVTGALISPNGEYILTSSLDGSVRIWTHADIRQAPIMISDYRTWIMNITLSTDGNRLFYYGADQTIRSMSINTKMLYTNVLKAAKGNLSDQEWNKLMAGYLAQPGILLNTN</sequence>
<dbReference type="KEGG" id="senf:GJR95_13635"/>
<feature type="transmembrane region" description="Helical" evidence="5">
    <location>
        <begin position="487"/>
        <end position="508"/>
    </location>
</feature>
<evidence type="ECO:0000259" key="6">
    <source>
        <dbReference type="Pfam" id="PF20703"/>
    </source>
</evidence>
<dbReference type="PROSITE" id="PS50294">
    <property type="entry name" value="WD_REPEATS_REGION"/>
    <property type="match status" value="3"/>
</dbReference>
<organism evidence="7 8">
    <name type="scientific">Spirosoma endbachense</name>
    <dbReference type="NCBI Taxonomy" id="2666025"/>
    <lineage>
        <taxon>Bacteria</taxon>
        <taxon>Pseudomonadati</taxon>
        <taxon>Bacteroidota</taxon>
        <taxon>Cytophagia</taxon>
        <taxon>Cytophagales</taxon>
        <taxon>Cytophagaceae</taxon>
        <taxon>Spirosoma</taxon>
    </lineage>
</organism>
<feature type="compositionally biased region" description="Polar residues" evidence="4">
    <location>
        <begin position="533"/>
        <end position="542"/>
    </location>
</feature>
<dbReference type="InterPro" id="IPR015943">
    <property type="entry name" value="WD40/YVTN_repeat-like_dom_sf"/>
</dbReference>
<protein>
    <recommendedName>
        <fullName evidence="6">Novel STAND NTPase 1 domain-containing protein</fullName>
    </recommendedName>
</protein>
<dbReference type="PANTHER" id="PTHR44129">
    <property type="entry name" value="WD REPEAT-CONTAINING PROTEIN POP1"/>
    <property type="match status" value="1"/>
</dbReference>
<dbReference type="Gene3D" id="3.40.50.300">
    <property type="entry name" value="P-loop containing nucleotide triphosphate hydrolases"/>
    <property type="match status" value="1"/>
</dbReference>
<evidence type="ECO:0000313" key="8">
    <source>
        <dbReference type="Proteomes" id="UP000464577"/>
    </source>
</evidence>
<name>A0A6P1VX95_9BACT</name>
<dbReference type="InterPro" id="IPR049052">
    <property type="entry name" value="nSTAND1"/>
</dbReference>
<evidence type="ECO:0000313" key="7">
    <source>
        <dbReference type="EMBL" id="QHV95986.1"/>
    </source>
</evidence>
<dbReference type="Pfam" id="PF00400">
    <property type="entry name" value="WD40"/>
    <property type="match status" value="4"/>
</dbReference>
<gene>
    <name evidence="7" type="ORF">GJR95_13635</name>
</gene>
<keyword evidence="5" id="KW-0472">Membrane</keyword>
<evidence type="ECO:0000256" key="5">
    <source>
        <dbReference type="SAM" id="Phobius"/>
    </source>
</evidence>
<accession>A0A6P1VX95</accession>
<dbReference type="InterPro" id="IPR001680">
    <property type="entry name" value="WD40_rpt"/>
</dbReference>
<keyword evidence="1 3" id="KW-0853">WD repeat</keyword>